<keyword evidence="8" id="KW-1185">Reference proteome</keyword>
<evidence type="ECO:0000256" key="1">
    <source>
        <dbReference type="ARBA" id="ARBA00004141"/>
    </source>
</evidence>
<evidence type="ECO:0000256" key="5">
    <source>
        <dbReference type="SAM" id="Phobius"/>
    </source>
</evidence>
<proteinExistence type="predicted"/>
<organism evidence="7 8">
    <name type="scientific">Saccharopolyspora erythraea</name>
    <name type="common">Streptomyces erythraeus</name>
    <dbReference type="NCBI Taxonomy" id="1836"/>
    <lineage>
        <taxon>Bacteria</taxon>
        <taxon>Bacillati</taxon>
        <taxon>Actinomycetota</taxon>
        <taxon>Actinomycetes</taxon>
        <taxon>Pseudonocardiales</taxon>
        <taxon>Pseudonocardiaceae</taxon>
        <taxon>Saccharopolyspora</taxon>
    </lineage>
</organism>
<evidence type="ECO:0000256" key="3">
    <source>
        <dbReference type="ARBA" id="ARBA00022989"/>
    </source>
</evidence>
<evidence type="ECO:0000256" key="4">
    <source>
        <dbReference type="ARBA" id="ARBA00023136"/>
    </source>
</evidence>
<feature type="domain" description="Methylamine utilisation protein MauE" evidence="6">
    <location>
        <begin position="4"/>
        <end position="130"/>
    </location>
</feature>
<feature type="transmembrane region" description="Helical" evidence="5">
    <location>
        <begin position="142"/>
        <end position="162"/>
    </location>
</feature>
<gene>
    <name evidence="7" type="ORF">GCM10009533_24960</name>
</gene>
<accession>A0ABP3MPM8</accession>
<keyword evidence="3 5" id="KW-1133">Transmembrane helix</keyword>
<dbReference type="EMBL" id="BAAAGS010000013">
    <property type="protein sequence ID" value="GAA0524584.1"/>
    <property type="molecule type" value="Genomic_DNA"/>
</dbReference>
<sequence length="165" mass="17001">MILSSPAAYALAAVLGFAALGKVSDIGGFAGAIAGYRMLPQSWTSTVAGVVVGGELLSAILLVWPHTRFWGALLSLGLLAAFLVGMLGVLRRGLRVDCGCFRTTGPEEIVGPGTVVRTGLLLVLAVLAALPGEPAFRLVHLLLAVLMLVTVFLSATLVSFTARSA</sequence>
<evidence type="ECO:0000256" key="2">
    <source>
        <dbReference type="ARBA" id="ARBA00022692"/>
    </source>
</evidence>
<protein>
    <recommendedName>
        <fullName evidence="6">Methylamine utilisation protein MauE domain-containing protein</fullName>
    </recommendedName>
</protein>
<reference evidence="8" key="1">
    <citation type="journal article" date="2019" name="Int. J. Syst. Evol. Microbiol.">
        <title>The Global Catalogue of Microorganisms (GCM) 10K type strain sequencing project: providing services to taxonomists for standard genome sequencing and annotation.</title>
        <authorList>
            <consortium name="The Broad Institute Genomics Platform"/>
            <consortium name="The Broad Institute Genome Sequencing Center for Infectious Disease"/>
            <person name="Wu L."/>
            <person name="Ma J."/>
        </authorList>
    </citation>
    <scope>NUCLEOTIDE SEQUENCE [LARGE SCALE GENOMIC DNA]</scope>
    <source>
        <strain evidence="8">JCM 10303</strain>
    </source>
</reference>
<evidence type="ECO:0000313" key="7">
    <source>
        <dbReference type="EMBL" id="GAA0524584.1"/>
    </source>
</evidence>
<dbReference type="RefSeq" id="WP_009943503.1">
    <property type="nucleotide sequence ID" value="NZ_BAAAGS010000013.1"/>
</dbReference>
<feature type="transmembrane region" description="Helical" evidence="5">
    <location>
        <begin position="45"/>
        <end position="64"/>
    </location>
</feature>
<name>A0ABP3MPM8_SACER</name>
<keyword evidence="2 5" id="KW-0812">Transmembrane</keyword>
<feature type="transmembrane region" description="Helical" evidence="5">
    <location>
        <begin position="109"/>
        <end position="130"/>
    </location>
</feature>
<dbReference type="Proteomes" id="UP001500729">
    <property type="component" value="Unassembled WGS sequence"/>
</dbReference>
<dbReference type="InterPro" id="IPR009908">
    <property type="entry name" value="Methylamine_util_MauE"/>
</dbReference>
<evidence type="ECO:0000259" key="6">
    <source>
        <dbReference type="Pfam" id="PF07291"/>
    </source>
</evidence>
<feature type="transmembrane region" description="Helical" evidence="5">
    <location>
        <begin position="69"/>
        <end position="89"/>
    </location>
</feature>
<evidence type="ECO:0000313" key="8">
    <source>
        <dbReference type="Proteomes" id="UP001500729"/>
    </source>
</evidence>
<dbReference type="Pfam" id="PF07291">
    <property type="entry name" value="MauE"/>
    <property type="match status" value="1"/>
</dbReference>
<keyword evidence="4 5" id="KW-0472">Membrane</keyword>
<comment type="caution">
    <text evidence="7">The sequence shown here is derived from an EMBL/GenBank/DDBJ whole genome shotgun (WGS) entry which is preliminary data.</text>
</comment>
<comment type="subcellular location">
    <subcellularLocation>
        <location evidence="1">Membrane</location>
        <topology evidence="1">Multi-pass membrane protein</topology>
    </subcellularLocation>
</comment>